<dbReference type="InterPro" id="IPR011707">
    <property type="entry name" value="Cu-oxidase-like_N"/>
</dbReference>
<feature type="region of interest" description="Disordered" evidence="1">
    <location>
        <begin position="514"/>
        <end position="545"/>
    </location>
</feature>
<dbReference type="PANTHER" id="PTHR48267">
    <property type="entry name" value="CUPREDOXIN SUPERFAMILY PROTEIN"/>
    <property type="match status" value="1"/>
</dbReference>
<organism evidence="4 5">
    <name type="scientific">Halalkalicoccus paucihalophilus</name>
    <dbReference type="NCBI Taxonomy" id="1008153"/>
    <lineage>
        <taxon>Archaea</taxon>
        <taxon>Methanobacteriati</taxon>
        <taxon>Methanobacteriota</taxon>
        <taxon>Stenosarchaea group</taxon>
        <taxon>Halobacteria</taxon>
        <taxon>Halobacteriales</taxon>
        <taxon>Halococcaceae</taxon>
        <taxon>Halalkalicoccus</taxon>
    </lineage>
</organism>
<keyword evidence="4" id="KW-0560">Oxidoreductase</keyword>
<dbReference type="Proteomes" id="UP000075321">
    <property type="component" value="Unassembled WGS sequence"/>
</dbReference>
<proteinExistence type="predicted"/>
<feature type="domain" description="Plastocyanin-like" evidence="2">
    <location>
        <begin position="379"/>
        <end position="518"/>
    </location>
</feature>
<keyword evidence="5" id="KW-1185">Reference proteome</keyword>
<evidence type="ECO:0000256" key="1">
    <source>
        <dbReference type="SAM" id="MobiDB-lite"/>
    </source>
</evidence>
<dbReference type="Gene3D" id="2.60.40.420">
    <property type="entry name" value="Cupredoxins - blue copper proteins"/>
    <property type="match status" value="3"/>
</dbReference>
<gene>
    <name evidence="4" type="primary">lccA</name>
    <name evidence="4" type="ORF">HAPAU_38530</name>
</gene>
<sequence>MREVEQQLHRDLPETTVWGYEGQYPGPTIEAKRGEDVYVTWKNKLPTEHLLPVDTTIHGAEPDTPEVRTTTHLHGANVEPESDGHPEAWFTRDFEERGPFFEKKTYWYANEQPATALWYHDHALGITRLNVYAGLAGFYFLRGKHERKFDLPKDDYEIPLLFQDRTFNEDGSLFYPEGPDGAANDLPSPSIVPEFFGDTSVVNGKAWPRLTVEPRKYRFRMLNGANSRFYNIELFQYDEETDEITGDGPPIIQIGSDGGFLEQPVTIEDRLLLGPAMRADTIVDFSDYEGQTLLVHNNAPTPFTGAFDTEDAQPLPEVMLIEVTEQKKDDHDRHQIPTELKQVPDLEQCKINQERDLTLAEGQDEFGRLKLLLGTQESPNGLDWDAPITENPTVGDTEIWNLVNLTVDTHPIHLHLVQFQVLGRRPFDVDAYLQDATADGNEVQAIENYYTGESQPPEENEEGWKDTVSANPGEVTRVIAHFGEFDGLFKDFTGEYPWHCHILEHEDHEMMRPYEVLPRDGNDEKKHEDEHHTTKKNDTGGKDED</sequence>
<name>A0A151A856_9EURY</name>
<dbReference type="CDD" id="cd13868">
    <property type="entry name" value="CuRO_2_CotA_like"/>
    <property type="match status" value="1"/>
</dbReference>
<accession>A0A151A856</accession>
<dbReference type="Pfam" id="PF07732">
    <property type="entry name" value="Cu-oxidase_3"/>
    <property type="match status" value="1"/>
</dbReference>
<comment type="caution">
    <text evidence="4">The sequence shown here is derived from an EMBL/GenBank/DDBJ whole genome shotgun (WGS) entry which is preliminary data.</text>
</comment>
<dbReference type="InterPro" id="IPR008972">
    <property type="entry name" value="Cupredoxin"/>
</dbReference>
<dbReference type="EC" id="1.10.3.2" evidence="4"/>
<dbReference type="InterPro" id="IPR011706">
    <property type="entry name" value="Cu-oxidase_C"/>
</dbReference>
<feature type="domain" description="Plastocyanin-like" evidence="3">
    <location>
        <begin position="13"/>
        <end position="51"/>
    </location>
</feature>
<dbReference type="CDD" id="cd13891">
    <property type="entry name" value="CuRO_3_CotA_like"/>
    <property type="match status" value="1"/>
</dbReference>
<dbReference type="AlphaFoldDB" id="A0A151A856"/>
<dbReference type="EMBL" id="LTAZ01000017">
    <property type="protein sequence ID" value="KYH23774.1"/>
    <property type="molecule type" value="Genomic_DNA"/>
</dbReference>
<reference evidence="4 5" key="1">
    <citation type="submission" date="2016-02" db="EMBL/GenBank/DDBJ databases">
        <title>Genome sequence of Halalkalicoccus paucihalophilus DSM 24557.</title>
        <authorList>
            <person name="Poehlein A."/>
            <person name="Daniel R."/>
        </authorList>
    </citation>
    <scope>NUCLEOTIDE SEQUENCE [LARGE SCALE GENOMIC DNA]</scope>
    <source>
        <strain evidence="4 5">DSM 24557</strain>
    </source>
</reference>
<evidence type="ECO:0000313" key="5">
    <source>
        <dbReference type="Proteomes" id="UP000075321"/>
    </source>
</evidence>
<dbReference type="GO" id="GO:0052716">
    <property type="term" value="F:hydroquinone:oxygen oxidoreductase activity"/>
    <property type="evidence" value="ECO:0007669"/>
    <property type="project" value="UniProtKB-EC"/>
</dbReference>
<dbReference type="CDD" id="cd13844">
    <property type="entry name" value="CuRO_1_BOD_CotA_like"/>
    <property type="match status" value="1"/>
</dbReference>
<dbReference type="InterPro" id="IPR045087">
    <property type="entry name" value="Cu-oxidase_fam"/>
</dbReference>
<dbReference type="PANTHER" id="PTHR48267:SF1">
    <property type="entry name" value="BILIRUBIN OXIDASE"/>
    <property type="match status" value="1"/>
</dbReference>
<dbReference type="SUPFAM" id="SSF49503">
    <property type="entry name" value="Cupredoxins"/>
    <property type="match status" value="3"/>
</dbReference>
<dbReference type="PATRIC" id="fig|1008153.3.peg.4115"/>
<dbReference type="Pfam" id="PF07731">
    <property type="entry name" value="Cu-oxidase_2"/>
    <property type="match status" value="1"/>
</dbReference>
<dbReference type="GO" id="GO:0005507">
    <property type="term" value="F:copper ion binding"/>
    <property type="evidence" value="ECO:0007669"/>
    <property type="project" value="InterPro"/>
</dbReference>
<evidence type="ECO:0000259" key="2">
    <source>
        <dbReference type="Pfam" id="PF07731"/>
    </source>
</evidence>
<evidence type="ECO:0000259" key="3">
    <source>
        <dbReference type="Pfam" id="PF07732"/>
    </source>
</evidence>
<evidence type="ECO:0000313" key="4">
    <source>
        <dbReference type="EMBL" id="KYH23774.1"/>
    </source>
</evidence>
<protein>
    <submittedName>
        <fullName evidence="4">Laccase</fullName>
        <ecNumber evidence="4">1.10.3.2</ecNumber>
    </submittedName>
</protein>
<dbReference type="SMR" id="A0A151A856"/>